<evidence type="ECO:0000259" key="6">
    <source>
        <dbReference type="Pfam" id="PF13186"/>
    </source>
</evidence>
<dbReference type="PANTHER" id="PTHR11228:SF7">
    <property type="entry name" value="PQQA PEPTIDE CYCLASE"/>
    <property type="match status" value="1"/>
</dbReference>
<feature type="domain" description="Radical SAM core" evidence="5">
    <location>
        <begin position="5"/>
        <end position="131"/>
    </location>
</feature>
<dbReference type="AlphaFoldDB" id="A0A6M3L293"/>
<dbReference type="GO" id="GO:0003824">
    <property type="term" value="F:catalytic activity"/>
    <property type="evidence" value="ECO:0007669"/>
    <property type="project" value="InterPro"/>
</dbReference>
<gene>
    <name evidence="7" type="ORF">MM415B02704_0001</name>
</gene>
<evidence type="ECO:0000256" key="2">
    <source>
        <dbReference type="ARBA" id="ARBA00022723"/>
    </source>
</evidence>
<keyword evidence="1" id="KW-0949">S-adenosyl-L-methionine</keyword>
<evidence type="ECO:0000256" key="4">
    <source>
        <dbReference type="ARBA" id="ARBA00023014"/>
    </source>
</evidence>
<accession>A0A6M3L293</accession>
<dbReference type="GO" id="GO:0046872">
    <property type="term" value="F:metal ion binding"/>
    <property type="evidence" value="ECO:0007669"/>
    <property type="project" value="UniProtKB-KW"/>
</dbReference>
<dbReference type="CDD" id="cd21109">
    <property type="entry name" value="SPASM"/>
    <property type="match status" value="1"/>
</dbReference>
<evidence type="ECO:0000259" key="5">
    <source>
        <dbReference type="Pfam" id="PF04055"/>
    </source>
</evidence>
<dbReference type="InterPro" id="IPR058240">
    <property type="entry name" value="rSAM_sf"/>
</dbReference>
<dbReference type="CDD" id="cd01335">
    <property type="entry name" value="Radical_SAM"/>
    <property type="match status" value="1"/>
</dbReference>
<keyword evidence="4" id="KW-0411">Iron-sulfur</keyword>
<dbReference type="EMBL" id="MT142799">
    <property type="protein sequence ID" value="QJA88707.1"/>
    <property type="molecule type" value="Genomic_DNA"/>
</dbReference>
<evidence type="ECO:0000313" key="7">
    <source>
        <dbReference type="EMBL" id="QJA88707.1"/>
    </source>
</evidence>
<keyword evidence="3" id="KW-0408">Iron</keyword>
<dbReference type="Gene3D" id="3.20.20.70">
    <property type="entry name" value="Aldolase class I"/>
    <property type="match status" value="1"/>
</dbReference>
<organism evidence="7">
    <name type="scientific">viral metagenome</name>
    <dbReference type="NCBI Taxonomy" id="1070528"/>
    <lineage>
        <taxon>unclassified sequences</taxon>
        <taxon>metagenomes</taxon>
        <taxon>organismal metagenomes</taxon>
    </lineage>
</organism>
<dbReference type="Pfam" id="PF13186">
    <property type="entry name" value="SPASM"/>
    <property type="match status" value="1"/>
</dbReference>
<reference evidence="7" key="1">
    <citation type="submission" date="2020-03" db="EMBL/GenBank/DDBJ databases">
        <title>The deep terrestrial virosphere.</title>
        <authorList>
            <person name="Holmfeldt K."/>
            <person name="Nilsson E."/>
            <person name="Simone D."/>
            <person name="Lopez-Fernandez M."/>
            <person name="Wu X."/>
            <person name="de Brujin I."/>
            <person name="Lundin D."/>
            <person name="Andersson A."/>
            <person name="Bertilsson S."/>
            <person name="Dopson M."/>
        </authorList>
    </citation>
    <scope>NUCLEOTIDE SEQUENCE</scope>
    <source>
        <strain evidence="7">MM415B02704</strain>
    </source>
</reference>
<dbReference type="InterPro" id="IPR007197">
    <property type="entry name" value="rSAM"/>
</dbReference>
<dbReference type="InterPro" id="IPR050377">
    <property type="entry name" value="Radical_SAM_PqqE_MftC-like"/>
</dbReference>
<dbReference type="SUPFAM" id="SSF102114">
    <property type="entry name" value="Radical SAM enzymes"/>
    <property type="match status" value="1"/>
</dbReference>
<evidence type="ECO:0000256" key="3">
    <source>
        <dbReference type="ARBA" id="ARBA00023004"/>
    </source>
</evidence>
<dbReference type="InterPro" id="IPR013785">
    <property type="entry name" value="Aldolase_TIM"/>
</dbReference>
<evidence type="ECO:0000256" key="1">
    <source>
        <dbReference type="ARBA" id="ARBA00022691"/>
    </source>
</evidence>
<feature type="domain" description="4Fe4S-binding SPASM" evidence="6">
    <location>
        <begin position="208"/>
        <end position="271"/>
    </location>
</feature>
<dbReference type="GO" id="GO:0051536">
    <property type="term" value="F:iron-sulfur cluster binding"/>
    <property type="evidence" value="ECO:0007669"/>
    <property type="project" value="UniProtKB-KW"/>
</dbReference>
<dbReference type="Pfam" id="PF04055">
    <property type="entry name" value="Radical_SAM"/>
    <property type="match status" value="1"/>
</dbReference>
<proteinExistence type="predicted"/>
<protein>
    <submittedName>
        <fullName evidence="7">Putative radical SAM superfamily protein</fullName>
    </submittedName>
</protein>
<sequence length="294" mass="33777">MEEGGFLDEEVFESIISDMVSLGITGSECCGGGEPLLHPHAHKFLSMLGNISNVLLITNGALLIPEDGLYCKKIRVSLDASTDETYKKLHQSNRFEQVINNVKDVAEITNVGLAFLIHPENVEEIPSFAELGKKLGCSFVQIRPCYTDYDIIRDRVGFDWFTWINNEENERNVLHQLEQAKKQETNDFKVYATTYKTKPKKEWEFEKCYAPYFNPQITPSGGVWICCEQRGEPEALIGTIGKDGTLKDIWFSDKHRELMEKRPNKHCFAKCKFNHYNTIIHKAYITNELDLDWI</sequence>
<dbReference type="InterPro" id="IPR023885">
    <property type="entry name" value="4Fe4S-binding_SPASM_dom"/>
</dbReference>
<keyword evidence="2" id="KW-0479">Metal-binding</keyword>
<name>A0A6M3L293_9ZZZZ</name>
<dbReference type="PANTHER" id="PTHR11228">
    <property type="entry name" value="RADICAL SAM DOMAIN PROTEIN"/>
    <property type="match status" value="1"/>
</dbReference>